<dbReference type="GO" id="GO:0005524">
    <property type="term" value="F:ATP binding"/>
    <property type="evidence" value="ECO:0007669"/>
    <property type="project" value="UniProtKB-UniRule"/>
</dbReference>
<dbReference type="PANTHER" id="PTHR11638:SF18">
    <property type="entry name" value="HEAT SHOCK PROTEIN 104"/>
    <property type="match status" value="1"/>
</dbReference>
<comment type="caution">
    <text evidence="13">The sequence shown here is derived from an EMBL/GenBank/DDBJ whole genome shotgun (WGS) entry which is preliminary data.</text>
</comment>
<dbReference type="FunFam" id="3.40.50.300:FF:000025">
    <property type="entry name" value="ATP-dependent Clp protease subunit"/>
    <property type="match status" value="1"/>
</dbReference>
<dbReference type="CDD" id="cd19499">
    <property type="entry name" value="RecA-like_ClpB_Hsp104-like"/>
    <property type="match status" value="1"/>
</dbReference>
<dbReference type="GO" id="GO:0034605">
    <property type="term" value="P:cellular response to heat"/>
    <property type="evidence" value="ECO:0007669"/>
    <property type="project" value="TreeGrafter"/>
</dbReference>
<dbReference type="PROSITE" id="PS51903">
    <property type="entry name" value="CLP_R"/>
    <property type="match status" value="1"/>
</dbReference>
<dbReference type="Pfam" id="PF17871">
    <property type="entry name" value="AAA_lid_9"/>
    <property type="match status" value="1"/>
</dbReference>
<feature type="coiled-coil region" evidence="11">
    <location>
        <begin position="405"/>
        <end position="461"/>
    </location>
</feature>
<dbReference type="SUPFAM" id="SSF81923">
    <property type="entry name" value="Double Clp-N motif"/>
    <property type="match status" value="1"/>
</dbReference>
<keyword evidence="6 11" id="KW-0175">Coiled coil</keyword>
<dbReference type="InterPro" id="IPR001270">
    <property type="entry name" value="ClpA/B"/>
</dbReference>
<keyword evidence="4 10" id="KW-0547">Nucleotide-binding</keyword>
<evidence type="ECO:0000313" key="13">
    <source>
        <dbReference type="EMBL" id="KAB2934747.1"/>
    </source>
</evidence>
<dbReference type="InterPro" id="IPR017730">
    <property type="entry name" value="Chaperonin_ClpB"/>
</dbReference>
<dbReference type="FunFam" id="3.40.50.300:FF:000120">
    <property type="entry name" value="ATP-dependent chaperone ClpB"/>
    <property type="match status" value="1"/>
</dbReference>
<keyword evidence="11" id="KW-0963">Cytoplasm</keyword>
<proteinExistence type="inferred from homology"/>
<comment type="function">
    <text evidence="11">Part of a stress-induced multi-chaperone system, it is involved in the recovery of the cell from heat-induced damage, in cooperation with DnaK, DnaJ and GrpE.</text>
</comment>
<dbReference type="GO" id="GO:0042026">
    <property type="term" value="P:protein refolding"/>
    <property type="evidence" value="ECO:0007669"/>
    <property type="project" value="UniProtKB-UniRule"/>
</dbReference>
<feature type="domain" description="Clp R" evidence="12">
    <location>
        <begin position="3"/>
        <end position="146"/>
    </location>
</feature>
<dbReference type="InterPro" id="IPR003593">
    <property type="entry name" value="AAA+_ATPase"/>
</dbReference>
<dbReference type="InterPro" id="IPR028299">
    <property type="entry name" value="ClpA/B_CS2"/>
</dbReference>
<dbReference type="Gene3D" id="1.10.1780.10">
    <property type="entry name" value="Clp, N-terminal domain"/>
    <property type="match status" value="1"/>
</dbReference>
<dbReference type="Pfam" id="PF00004">
    <property type="entry name" value="AAA"/>
    <property type="match status" value="1"/>
</dbReference>
<evidence type="ECO:0000256" key="2">
    <source>
        <dbReference type="ARBA" id="ARBA00017574"/>
    </source>
</evidence>
<dbReference type="PROSITE" id="PS00870">
    <property type="entry name" value="CLPAB_1"/>
    <property type="match status" value="1"/>
</dbReference>
<dbReference type="GO" id="GO:0005737">
    <property type="term" value="C:cytoplasm"/>
    <property type="evidence" value="ECO:0007669"/>
    <property type="project" value="UniProtKB-SubCell"/>
</dbReference>
<dbReference type="NCBIfam" id="TIGR03346">
    <property type="entry name" value="chaperone_ClpB"/>
    <property type="match status" value="1"/>
</dbReference>
<keyword evidence="7 10" id="KW-0143">Chaperone</keyword>
<dbReference type="Proteomes" id="UP000460298">
    <property type="component" value="Unassembled WGS sequence"/>
</dbReference>
<dbReference type="InterPro" id="IPR018368">
    <property type="entry name" value="ClpA/B_CS1"/>
</dbReference>
<organism evidence="13 14">
    <name type="scientific">Leptonema illini</name>
    <dbReference type="NCBI Taxonomy" id="183"/>
    <lineage>
        <taxon>Bacteria</taxon>
        <taxon>Pseudomonadati</taxon>
        <taxon>Spirochaetota</taxon>
        <taxon>Spirochaetia</taxon>
        <taxon>Leptospirales</taxon>
        <taxon>Leptospiraceae</taxon>
        <taxon>Leptonema</taxon>
    </lineage>
</organism>
<dbReference type="FunFam" id="3.40.50.300:FF:000010">
    <property type="entry name" value="Chaperone clpB 1, putative"/>
    <property type="match status" value="1"/>
</dbReference>
<evidence type="ECO:0000256" key="5">
    <source>
        <dbReference type="ARBA" id="ARBA00022840"/>
    </source>
</evidence>
<evidence type="ECO:0000256" key="10">
    <source>
        <dbReference type="RuleBase" id="RU004432"/>
    </source>
</evidence>
<comment type="similarity">
    <text evidence="1 10">Belongs to the ClpA/ClpB family.</text>
</comment>
<dbReference type="Gene3D" id="1.10.8.60">
    <property type="match status" value="1"/>
</dbReference>
<keyword evidence="5 10" id="KW-0067">ATP-binding</keyword>
<dbReference type="EMBL" id="WBUI01000002">
    <property type="protein sequence ID" value="KAB2934747.1"/>
    <property type="molecule type" value="Genomic_DNA"/>
</dbReference>
<comment type="subcellular location">
    <subcellularLocation>
        <location evidence="11">Cytoplasm</location>
    </subcellularLocation>
</comment>
<evidence type="ECO:0000256" key="7">
    <source>
        <dbReference type="ARBA" id="ARBA00023186"/>
    </source>
</evidence>
<dbReference type="Gene3D" id="3.40.50.300">
    <property type="entry name" value="P-loop containing nucleotide triphosphate hydrolases"/>
    <property type="match status" value="3"/>
</dbReference>
<protein>
    <recommendedName>
        <fullName evidence="2 11">Chaperone protein ClpB</fullName>
    </recommendedName>
</protein>
<dbReference type="CDD" id="cd00009">
    <property type="entry name" value="AAA"/>
    <property type="match status" value="1"/>
</dbReference>
<comment type="subunit">
    <text evidence="11">Homohexamer; The oligomerization is ATP-dependent.</text>
</comment>
<dbReference type="InterPro" id="IPR019489">
    <property type="entry name" value="Clp_ATPase_C"/>
</dbReference>
<dbReference type="Pfam" id="PF02861">
    <property type="entry name" value="Clp_N"/>
    <property type="match status" value="1"/>
</dbReference>
<dbReference type="SMART" id="SM00382">
    <property type="entry name" value="AAA"/>
    <property type="match status" value="2"/>
</dbReference>
<evidence type="ECO:0000256" key="9">
    <source>
        <dbReference type="PROSITE-ProRule" id="PRU01251"/>
    </source>
</evidence>
<keyword evidence="3 9" id="KW-0677">Repeat</keyword>
<dbReference type="SMART" id="SM01086">
    <property type="entry name" value="ClpB_D2-small"/>
    <property type="match status" value="1"/>
</dbReference>
<dbReference type="PROSITE" id="PS00871">
    <property type="entry name" value="CLPAB_2"/>
    <property type="match status" value="1"/>
</dbReference>
<evidence type="ECO:0000256" key="11">
    <source>
        <dbReference type="RuleBase" id="RU362034"/>
    </source>
</evidence>
<dbReference type="InterPro" id="IPR003959">
    <property type="entry name" value="ATPase_AAA_core"/>
</dbReference>
<dbReference type="InterPro" id="IPR004176">
    <property type="entry name" value="Clp_R_N"/>
</dbReference>
<evidence type="ECO:0000259" key="12">
    <source>
        <dbReference type="PROSITE" id="PS51903"/>
    </source>
</evidence>
<dbReference type="PRINTS" id="PR00300">
    <property type="entry name" value="CLPPROTEASEA"/>
</dbReference>
<evidence type="ECO:0000256" key="4">
    <source>
        <dbReference type="ARBA" id="ARBA00022741"/>
    </source>
</evidence>
<reference evidence="13 14" key="1">
    <citation type="submission" date="2019-10" db="EMBL/GenBank/DDBJ databases">
        <title>Extracellular Electron Transfer in a Candidatus Methanoperedens spp. Enrichment Culture.</title>
        <authorList>
            <person name="Berger S."/>
            <person name="Rangel Shaw D."/>
            <person name="Berben T."/>
            <person name="In 'T Zandt M."/>
            <person name="Frank J."/>
            <person name="Reimann J."/>
            <person name="Jetten M.S.M."/>
            <person name="Welte C.U."/>
        </authorList>
    </citation>
    <scope>NUCLEOTIDE SEQUENCE [LARGE SCALE GENOMIC DNA]</scope>
    <source>
        <strain evidence="13">SB12</strain>
    </source>
</reference>
<evidence type="ECO:0000313" key="14">
    <source>
        <dbReference type="Proteomes" id="UP000460298"/>
    </source>
</evidence>
<dbReference type="PANTHER" id="PTHR11638">
    <property type="entry name" value="ATP-DEPENDENT CLP PROTEASE"/>
    <property type="match status" value="1"/>
</dbReference>
<gene>
    <name evidence="11 13" type="primary">clpB</name>
    <name evidence="13" type="ORF">F9K24_02940</name>
</gene>
<dbReference type="InterPro" id="IPR036628">
    <property type="entry name" value="Clp_N_dom_sf"/>
</dbReference>
<evidence type="ECO:0000256" key="6">
    <source>
        <dbReference type="ARBA" id="ARBA00023054"/>
    </source>
</evidence>
<sequence length="855" mass="97416">MRLDKITTMASQAVTSAQQLARDRHHAELTPEHLLYEILRQKNGIGPMLLDRLGLSGDSVIAPLQAALERLPRVEGQEDVRPSSTFVSLWQKAEKIAEQRSDQYLSNEHVLIAYLEDRTQKHSQELLRTGLTPEAVKEVLKDLRGDRPITSENPEDTMEALEKYARNLNESARKGKLDPVIGRDEEIRRMMQVLTRRTKNNPLLIGEPGTGKTAIVEGMAGKIVAGEVPDGLKDKEIWALDLGSMVAGAKYRGEFEDRLKALLDEVTRSEGRVILFIDEIHTIVGAGAAEGSLDAANMIKPALARGELRCIGATTLKEYQKHIEKDQALERRFQPVYVKEPSLEETVTILRGLKDRYELHHGIRLTDGAIVAAAKLSDRYITDRFLPDKAVDLIDEAMSKMRIELDSLPEELDKISKRLQSLKIEREALKREKDQASKQRLEILEQELADLEEEFQQKKGVWDTERQDVEKAKAIREDIEQWRIKEKEFERVGDLNKVAEIRYGKLTALENELKQIEKNIEESQKQYLKEEVTDEDIALIVSRWTGIPVSKMMQGEKEKLLHIEEELRKQVVGQDPAIESVSEAILRNRSGLSDPNRPVGVFLFLGPTGVGKTETAKALARFLFDDEHALLRIDMSEYMEKHAVARLIGAPPGYVGYDEGGQLTEAVRRRPYQVILFDEVEKAHPEVFNIFLQLFDDGRLTDSKGRTVDFKNTIVIMTSNIGSHHLMDLSRTAEERERLIQDDLHRFFRPEFLNRLDDVIFFNPISEESLLHIVKIQLKQLVDRAAEQGLKVKIEKPVLDWLAKRGYDPQFGARPLKRLIQREAGNLLARFILAGNFDTERDYVLKAEGETLKLV</sequence>
<accession>A0A833H434</accession>
<dbReference type="Pfam" id="PF10431">
    <property type="entry name" value="ClpB_D2-small"/>
    <property type="match status" value="1"/>
</dbReference>
<comment type="subunit">
    <text evidence="8">Homohexamer. The oligomerization is ATP-dependent.</text>
</comment>
<dbReference type="InterPro" id="IPR027417">
    <property type="entry name" value="P-loop_NTPase"/>
</dbReference>
<dbReference type="InterPro" id="IPR041546">
    <property type="entry name" value="ClpA/ClpB_AAA_lid"/>
</dbReference>
<evidence type="ECO:0000256" key="1">
    <source>
        <dbReference type="ARBA" id="ARBA00008675"/>
    </source>
</evidence>
<evidence type="ECO:0000256" key="3">
    <source>
        <dbReference type="ARBA" id="ARBA00022737"/>
    </source>
</evidence>
<dbReference type="GO" id="GO:0016887">
    <property type="term" value="F:ATP hydrolysis activity"/>
    <property type="evidence" value="ECO:0007669"/>
    <property type="project" value="InterPro"/>
</dbReference>
<name>A0A833H434_9LEPT</name>
<feature type="coiled-coil region" evidence="11">
    <location>
        <begin position="506"/>
        <end position="533"/>
    </location>
</feature>
<dbReference type="SUPFAM" id="SSF52540">
    <property type="entry name" value="P-loop containing nucleoside triphosphate hydrolases"/>
    <property type="match status" value="2"/>
</dbReference>
<dbReference type="AlphaFoldDB" id="A0A833H434"/>
<keyword evidence="11" id="KW-0346">Stress response</keyword>
<dbReference type="Pfam" id="PF07724">
    <property type="entry name" value="AAA_2"/>
    <property type="match status" value="1"/>
</dbReference>
<evidence type="ECO:0000256" key="8">
    <source>
        <dbReference type="ARBA" id="ARBA00026057"/>
    </source>
</evidence>
<dbReference type="InterPro" id="IPR050130">
    <property type="entry name" value="ClpA_ClpB"/>
</dbReference>